<dbReference type="EMBL" id="JABEQE010000008">
    <property type="protein sequence ID" value="MBB2172566.1"/>
    <property type="molecule type" value="Genomic_DNA"/>
</dbReference>
<name>A0A7W4J0T1_9PROT</name>
<dbReference type="AlphaFoldDB" id="A0A7W4J0T1"/>
<protein>
    <submittedName>
        <fullName evidence="1">Uncharacterized protein</fullName>
    </submittedName>
</protein>
<keyword evidence="2" id="KW-1185">Reference proteome</keyword>
<evidence type="ECO:0000313" key="1">
    <source>
        <dbReference type="EMBL" id="MBB2172566.1"/>
    </source>
</evidence>
<dbReference type="Proteomes" id="UP000577891">
    <property type="component" value="Unassembled WGS sequence"/>
</dbReference>
<reference evidence="1 2" key="1">
    <citation type="submission" date="2020-04" db="EMBL/GenBank/DDBJ databases">
        <title>Description of novel Gluconacetobacter.</title>
        <authorList>
            <person name="Sombolestani A."/>
        </authorList>
    </citation>
    <scope>NUCLEOTIDE SEQUENCE [LARGE SCALE GENOMIC DNA]</scope>
    <source>
        <strain evidence="1 2">LMG 27724</strain>
    </source>
</reference>
<sequence>MSFFKKNETKKNAVLFFGMLRNYEIPSESIKNKILYKGDCDVFYFGPKETDLPNKEYAIGIQDKDGFFIKNPKEDLQETVPVNIENFCAVYDGYIKDFRAHDKKTGYFEEISRSLRPREDWLMGLNPARMLSMFYNIDGVVKLFVDYCKKNKKSYKNVIITRTDIVTYTDFPCVVSDGEIHIPSGEGFSSNGEKHIGNASVFFYKNMLTGDYVSGGRKDSFNDQVMIVSFNEINKFCNIYDQILELIKAKAPLSPETLLFILCKRSGLNIVAHPEWAYEIYRDGKKEITSIMDIEDLKNIDRYNPRLQENKLQVQDCIPMADFVRVDSINSILYKYLSKVSSRKANKLKNNPAKFYLDSKSYMNKLPEKAFRKSLKKNDAVLFLAKYGEIKSDCGEINGNSLIIRSTKECFGVYGPFANLQKGNYISKLFFSEKINAEQVTIDVVSNEVKEILIKNISLTDDYSQRNIDLKWTLECDVSGLEVRIFVPSGFSCAVDYLLIKKIS</sequence>
<dbReference type="RefSeq" id="WP_182979113.1">
    <property type="nucleotide sequence ID" value="NZ_BAABGB010000022.1"/>
</dbReference>
<accession>A0A7W4J0T1</accession>
<evidence type="ECO:0000313" key="2">
    <source>
        <dbReference type="Proteomes" id="UP000577891"/>
    </source>
</evidence>
<gene>
    <name evidence="1" type="ORF">HLH35_10630</name>
</gene>
<comment type="caution">
    <text evidence="1">The sequence shown here is derived from an EMBL/GenBank/DDBJ whole genome shotgun (WGS) entry which is preliminary data.</text>
</comment>
<proteinExistence type="predicted"/>
<organism evidence="1 2">
    <name type="scientific">Gluconacetobacter asukensis</name>
    <dbReference type="NCBI Taxonomy" id="1017181"/>
    <lineage>
        <taxon>Bacteria</taxon>
        <taxon>Pseudomonadati</taxon>
        <taxon>Pseudomonadota</taxon>
        <taxon>Alphaproteobacteria</taxon>
        <taxon>Acetobacterales</taxon>
        <taxon>Acetobacteraceae</taxon>
        <taxon>Gluconacetobacter</taxon>
    </lineage>
</organism>